<dbReference type="NCBIfam" id="NF004347">
    <property type="entry name" value="PRK05728.1-4"/>
    <property type="match status" value="1"/>
</dbReference>
<dbReference type="Proteomes" id="UP001214043">
    <property type="component" value="Chromosome"/>
</dbReference>
<evidence type="ECO:0000313" key="1">
    <source>
        <dbReference type="EMBL" id="WDI31665.1"/>
    </source>
</evidence>
<dbReference type="AlphaFoldDB" id="A0AAE9ZJG1"/>
<dbReference type="InterPro" id="IPR007459">
    <property type="entry name" value="DNA_pol3_chi"/>
</dbReference>
<accession>A0AAE9ZJG1</accession>
<dbReference type="Gene3D" id="3.40.50.10110">
    <property type="entry name" value="DNA polymerase III subunit chi"/>
    <property type="match status" value="1"/>
</dbReference>
<dbReference type="GO" id="GO:0032298">
    <property type="term" value="P:positive regulation of DNA-templated DNA replication initiation"/>
    <property type="evidence" value="ECO:0007669"/>
    <property type="project" value="TreeGrafter"/>
</dbReference>
<dbReference type="KEGG" id="hfl:PUV54_00495"/>
<dbReference type="GO" id="GO:0003887">
    <property type="term" value="F:DNA-directed DNA polymerase activity"/>
    <property type="evidence" value="ECO:0007669"/>
    <property type="project" value="UniProtKB-EC"/>
</dbReference>
<dbReference type="RefSeq" id="WP_274493552.1">
    <property type="nucleotide sequence ID" value="NZ_CP118166.1"/>
</dbReference>
<dbReference type="InterPro" id="IPR036768">
    <property type="entry name" value="PolIII_chi_sf"/>
</dbReference>
<keyword evidence="2" id="KW-1185">Reference proteome</keyword>
<dbReference type="Pfam" id="PF04364">
    <property type="entry name" value="DNA_pol3_chi"/>
    <property type="match status" value="1"/>
</dbReference>
<name>A0AAE9ZJG1_9PROT</name>
<evidence type="ECO:0000313" key="2">
    <source>
        <dbReference type="Proteomes" id="UP001214043"/>
    </source>
</evidence>
<sequence length="149" mass="16877">MTEVLFYHLERGALEDVLPGLLEKTLERGWKAVVRAGSRARVEKLDNFLWTYREESFLPHASAGEGAGQPVWLTDNNDVPNNADVLFLTDGAKADMSSLSSFVRCVLIFDGRDDDALEDARTFWKEVKTDNHEATYWKQSPAGKWEKQA</sequence>
<dbReference type="EMBL" id="CP118166">
    <property type="protein sequence ID" value="WDI31665.1"/>
    <property type="molecule type" value="Genomic_DNA"/>
</dbReference>
<reference evidence="1" key="1">
    <citation type="submission" date="2023-02" db="EMBL/GenBank/DDBJ databases">
        <title>Genome sequence of Hyphococcus flavus.</title>
        <authorList>
            <person name="Rong J.-C."/>
            <person name="Zhao Q."/>
            <person name="Yi M."/>
            <person name="Wu J.-Y."/>
        </authorList>
    </citation>
    <scope>NUCLEOTIDE SEQUENCE</scope>
    <source>
        <strain evidence="1">MCCC 1K03223</strain>
    </source>
</reference>
<dbReference type="GO" id="GO:0006260">
    <property type="term" value="P:DNA replication"/>
    <property type="evidence" value="ECO:0007669"/>
    <property type="project" value="InterPro"/>
</dbReference>
<keyword evidence="1" id="KW-0548">Nucleotidyltransferase</keyword>
<dbReference type="PANTHER" id="PTHR38767:SF1">
    <property type="entry name" value="DNA POLYMERASE III SUBUNIT CHI"/>
    <property type="match status" value="1"/>
</dbReference>
<dbReference type="GO" id="GO:0003677">
    <property type="term" value="F:DNA binding"/>
    <property type="evidence" value="ECO:0007669"/>
    <property type="project" value="InterPro"/>
</dbReference>
<organism evidence="1 2">
    <name type="scientific">Hyphococcus flavus</name>
    <dbReference type="NCBI Taxonomy" id="1866326"/>
    <lineage>
        <taxon>Bacteria</taxon>
        <taxon>Pseudomonadati</taxon>
        <taxon>Pseudomonadota</taxon>
        <taxon>Alphaproteobacteria</taxon>
        <taxon>Parvularculales</taxon>
        <taxon>Parvularculaceae</taxon>
        <taxon>Hyphococcus</taxon>
    </lineage>
</organism>
<dbReference type="SUPFAM" id="SSF102400">
    <property type="entry name" value="DNA polymerase III chi subunit"/>
    <property type="match status" value="1"/>
</dbReference>
<dbReference type="EC" id="2.7.7.7" evidence="1"/>
<dbReference type="PANTHER" id="PTHR38767">
    <property type="entry name" value="DNA POLYMERASE III SUBUNIT CHI"/>
    <property type="match status" value="1"/>
</dbReference>
<proteinExistence type="predicted"/>
<gene>
    <name evidence="1" type="ORF">PUV54_00495</name>
</gene>
<keyword evidence="1" id="KW-0808">Transferase</keyword>
<protein>
    <submittedName>
        <fullName evidence="1">DNA polymerase III subunit chi</fullName>
        <ecNumber evidence="1">2.7.7.7</ecNumber>
    </submittedName>
</protein>